<dbReference type="Gene3D" id="3.40.710.10">
    <property type="entry name" value="DD-peptidase/beta-lactamase superfamily"/>
    <property type="match status" value="2"/>
</dbReference>
<evidence type="ECO:0000256" key="13">
    <source>
        <dbReference type="ARBA" id="ARBA00022692"/>
    </source>
</evidence>
<dbReference type="SUPFAM" id="SSF56601">
    <property type="entry name" value="beta-lactamase/transpeptidase-like"/>
    <property type="match status" value="1"/>
</dbReference>
<evidence type="ECO:0000256" key="26">
    <source>
        <dbReference type="SAM" id="Phobius"/>
    </source>
</evidence>
<dbReference type="PANTHER" id="PTHR32282:SF27">
    <property type="entry name" value="PENICILLIN-BINDING PROTEIN 1A"/>
    <property type="match status" value="1"/>
</dbReference>
<feature type="domain" description="Penicillin-binding protein OB-like" evidence="29">
    <location>
        <begin position="335"/>
        <end position="444"/>
    </location>
</feature>
<evidence type="ECO:0000256" key="25">
    <source>
        <dbReference type="ARBA" id="ARBA00049902"/>
    </source>
</evidence>
<evidence type="ECO:0000256" key="5">
    <source>
        <dbReference type="ARBA" id="ARBA00012448"/>
    </source>
</evidence>
<keyword evidence="14" id="KW-0378">Hydrolase</keyword>
<dbReference type="Pfam" id="PF17092">
    <property type="entry name" value="PCB_OB"/>
    <property type="match status" value="1"/>
</dbReference>
<accession>A0ABS2GUQ8</accession>
<sequence>MKIKKTQNSWLKKAFKWLTITGFCGAGAAIGIGLVVFSVVYYQLPPIDALTQYRPKVPLRIYTADGDLIGEFGEERRDYVPFEEIPRHVKLAILAAEDDGFYEHSGIELTGFIRAALANIITGRRGQGGSTITMQVARNFFLSSERSYTRKLYEVALAFKIEQNLSKDKIFEVYANQIFLGHRSYGFGSASKTYFGKDLRDLSISEAAVLAGLPVAPSAYNPLVNMRRATMRRNYVLGRMFNLGYIDEITYASAIAQPIEVRQTTAEQQKTQLQTQELHAGYIAELARMLMVPYFKDTIYDQGINVYTTIRSRDQLIASNTVRQNMIEYDRRYGYRGVEGYADLSHEETREANIRMALSKVISSSNLLPGVVTELTPKRMTVQLYDGETVQLDDKGFAFAQRFIAKKGQTLKGRYKEKELKVGAVVRVTQDRKGKWSLGQIPAVESAFISANFNTGAIYSLVGGFDFKINQFNHVTQAWRQPGSSFKPFIYSAALDKGFTPATVINDAPLSIDPRLTGGKLWEPRNDDRKYDGPMTLADAIARSKNLVSIRIVQAIDPYYAQQFVSRFGFDPKNHPPLLTMALGVGSVTPWEMVTGYSVFANGGYLVQPYLIEKVTDSQGNVLMQAHNAKVGDGAPRTLDARNAYVMHSLLHGVAVRGTGRRAGNALKREDMGVKTGTTNDALDAWFAGYAGEITAVGWMGYDQPKSLGANAYGAGLVLPVWVDYMKNVLKDAPEYYRPQPADVVEINGQPFYADQVGDTVQTLGLGESTTPGEVDPITETIRDQIF</sequence>
<keyword evidence="16" id="KW-0735">Signal-anchor</keyword>
<dbReference type="SUPFAM" id="SSF53955">
    <property type="entry name" value="Lysozyme-like"/>
    <property type="match status" value="1"/>
</dbReference>
<dbReference type="InterPro" id="IPR001460">
    <property type="entry name" value="PCN-bd_Tpept"/>
</dbReference>
<evidence type="ECO:0000259" key="29">
    <source>
        <dbReference type="Pfam" id="PF17092"/>
    </source>
</evidence>
<feature type="domain" description="Penicillin-binding protein transpeptidase" evidence="27">
    <location>
        <begin position="451"/>
        <end position="692"/>
    </location>
</feature>
<dbReference type="Proteomes" id="UP000777002">
    <property type="component" value="Unassembled WGS sequence"/>
</dbReference>
<evidence type="ECO:0000256" key="8">
    <source>
        <dbReference type="ARBA" id="ARBA00022519"/>
    </source>
</evidence>
<keyword evidence="8" id="KW-0997">Cell inner membrane</keyword>
<dbReference type="Pfam" id="PF00912">
    <property type="entry name" value="Transgly"/>
    <property type="match status" value="1"/>
</dbReference>
<feature type="domain" description="Glycosyl transferase family 51" evidence="28">
    <location>
        <begin position="66"/>
        <end position="240"/>
    </location>
</feature>
<dbReference type="EC" id="3.4.16.4" evidence="5"/>
<comment type="catalytic activity">
    <reaction evidence="25">
        <text>[GlcNAc-(1-&gt;4)-Mur2Ac(oyl-L-Ala-gamma-D-Glu-L-Lys-D-Ala-D-Ala)](n)-di-trans,octa-cis-undecaprenyl diphosphate + beta-D-GlcNAc-(1-&gt;4)-Mur2Ac(oyl-L-Ala-gamma-D-Glu-L-Lys-D-Ala-D-Ala)-di-trans,octa-cis-undecaprenyl diphosphate = [GlcNAc-(1-&gt;4)-Mur2Ac(oyl-L-Ala-gamma-D-Glu-L-Lys-D-Ala-D-Ala)](n+1)-di-trans,octa-cis-undecaprenyl diphosphate + di-trans,octa-cis-undecaprenyl diphosphate + H(+)</text>
        <dbReference type="Rhea" id="RHEA:23708"/>
        <dbReference type="Rhea" id="RHEA-COMP:9602"/>
        <dbReference type="Rhea" id="RHEA-COMP:9603"/>
        <dbReference type="ChEBI" id="CHEBI:15378"/>
        <dbReference type="ChEBI" id="CHEBI:58405"/>
        <dbReference type="ChEBI" id="CHEBI:60033"/>
        <dbReference type="ChEBI" id="CHEBI:78435"/>
        <dbReference type="EC" id="2.4.99.28"/>
    </reaction>
</comment>
<evidence type="ECO:0000256" key="16">
    <source>
        <dbReference type="ARBA" id="ARBA00022968"/>
    </source>
</evidence>
<keyword evidence="12" id="KW-0808">Transferase</keyword>
<evidence type="ECO:0000256" key="15">
    <source>
        <dbReference type="ARBA" id="ARBA00022960"/>
    </source>
</evidence>
<comment type="catalytic activity">
    <reaction evidence="23">
        <text>Preferential cleavage: (Ac)2-L-Lys-D-Ala-|-D-Ala. Also transpeptidation of peptidyl-alanyl moieties that are N-acyl substituents of D-alanine.</text>
        <dbReference type="EC" id="3.4.16.4"/>
    </reaction>
</comment>
<dbReference type="InterPro" id="IPR031376">
    <property type="entry name" value="PCB_OB"/>
</dbReference>
<evidence type="ECO:0000256" key="14">
    <source>
        <dbReference type="ARBA" id="ARBA00022801"/>
    </source>
</evidence>
<evidence type="ECO:0000256" key="4">
    <source>
        <dbReference type="ARBA" id="ARBA00007739"/>
    </source>
</evidence>
<evidence type="ECO:0000256" key="3">
    <source>
        <dbReference type="ARBA" id="ARBA00007090"/>
    </source>
</evidence>
<keyword evidence="10" id="KW-0645">Protease</keyword>
<protein>
    <recommendedName>
        <fullName evidence="6">Penicillin-binding protein 1A</fullName>
        <ecNumber evidence="24">2.4.99.28</ecNumber>
        <ecNumber evidence="5">3.4.16.4</ecNumber>
    </recommendedName>
</protein>
<keyword evidence="17" id="KW-0573">Peptidoglycan synthesis</keyword>
<keyword evidence="15" id="KW-0133">Cell shape</keyword>
<comment type="pathway">
    <text evidence="2">Cell wall biogenesis; peptidoglycan biosynthesis.</text>
</comment>
<evidence type="ECO:0000256" key="1">
    <source>
        <dbReference type="ARBA" id="ARBA00004249"/>
    </source>
</evidence>
<evidence type="ECO:0000259" key="28">
    <source>
        <dbReference type="Pfam" id="PF00912"/>
    </source>
</evidence>
<keyword evidence="9" id="KW-0121">Carboxypeptidase</keyword>
<comment type="caution">
    <text evidence="30">The sequence shown here is derived from an EMBL/GenBank/DDBJ whole genome shotgun (WGS) entry which is preliminary data.</text>
</comment>
<evidence type="ECO:0000256" key="10">
    <source>
        <dbReference type="ARBA" id="ARBA00022670"/>
    </source>
</evidence>
<evidence type="ECO:0000256" key="23">
    <source>
        <dbReference type="ARBA" id="ARBA00034000"/>
    </source>
</evidence>
<evidence type="ECO:0000256" key="24">
    <source>
        <dbReference type="ARBA" id="ARBA00044770"/>
    </source>
</evidence>
<keyword evidence="7" id="KW-1003">Cell membrane</keyword>
<dbReference type="PANTHER" id="PTHR32282">
    <property type="entry name" value="BINDING PROTEIN TRANSPEPTIDASE, PUTATIVE-RELATED"/>
    <property type="match status" value="1"/>
</dbReference>
<dbReference type="InterPro" id="IPR050396">
    <property type="entry name" value="Glycosyltr_51/Transpeptidase"/>
</dbReference>
<evidence type="ECO:0000256" key="7">
    <source>
        <dbReference type="ARBA" id="ARBA00022475"/>
    </source>
</evidence>
<dbReference type="EMBL" id="JACJKX010000006">
    <property type="protein sequence ID" value="MBM6928541.1"/>
    <property type="molecule type" value="Genomic_DNA"/>
</dbReference>
<evidence type="ECO:0000256" key="6">
    <source>
        <dbReference type="ARBA" id="ARBA00018638"/>
    </source>
</evidence>
<evidence type="ECO:0000313" key="31">
    <source>
        <dbReference type="Proteomes" id="UP000777002"/>
    </source>
</evidence>
<keyword evidence="21" id="KW-0511">Multifunctional enzyme</keyword>
<dbReference type="NCBIfam" id="TIGR02074">
    <property type="entry name" value="PBP_1a_fam"/>
    <property type="match status" value="1"/>
</dbReference>
<comment type="subcellular location">
    <subcellularLocation>
        <location evidence="1">Cell inner membrane</location>
        <topology evidence="1">Single-pass type II membrane protein</topology>
    </subcellularLocation>
</comment>
<keyword evidence="20" id="KW-0046">Antibiotic resistance</keyword>
<keyword evidence="11" id="KW-0328">Glycosyltransferase</keyword>
<evidence type="ECO:0000256" key="19">
    <source>
        <dbReference type="ARBA" id="ARBA00023136"/>
    </source>
</evidence>
<dbReference type="InterPro" id="IPR023346">
    <property type="entry name" value="Lysozyme-like_dom_sf"/>
</dbReference>
<evidence type="ECO:0000256" key="18">
    <source>
        <dbReference type="ARBA" id="ARBA00022989"/>
    </source>
</evidence>
<keyword evidence="22" id="KW-0961">Cell wall biogenesis/degradation</keyword>
<gene>
    <name evidence="30" type="ORF">H5985_04570</name>
</gene>
<evidence type="ECO:0000256" key="22">
    <source>
        <dbReference type="ARBA" id="ARBA00023316"/>
    </source>
</evidence>
<keyword evidence="31" id="KW-1185">Reference proteome</keyword>
<evidence type="ECO:0000256" key="9">
    <source>
        <dbReference type="ARBA" id="ARBA00022645"/>
    </source>
</evidence>
<dbReference type="InterPro" id="IPR036950">
    <property type="entry name" value="PBP_transglycosylase"/>
</dbReference>
<evidence type="ECO:0000256" key="2">
    <source>
        <dbReference type="ARBA" id="ARBA00004752"/>
    </source>
</evidence>
<dbReference type="RefSeq" id="WP_205050137.1">
    <property type="nucleotide sequence ID" value="NZ_JACJKX010000006.1"/>
</dbReference>
<keyword evidence="13 26" id="KW-0812">Transmembrane</keyword>
<name>A0ABS2GUQ8_9BURK</name>
<organism evidence="30 31">
    <name type="scientific">Parasutterella secunda</name>
    <dbReference type="NCBI Taxonomy" id="626947"/>
    <lineage>
        <taxon>Bacteria</taxon>
        <taxon>Pseudomonadati</taxon>
        <taxon>Pseudomonadota</taxon>
        <taxon>Betaproteobacteria</taxon>
        <taxon>Burkholderiales</taxon>
        <taxon>Sutterellaceae</taxon>
        <taxon>Parasutterella</taxon>
    </lineage>
</organism>
<proteinExistence type="inferred from homology"/>
<evidence type="ECO:0000256" key="12">
    <source>
        <dbReference type="ARBA" id="ARBA00022679"/>
    </source>
</evidence>
<keyword evidence="18 26" id="KW-1133">Transmembrane helix</keyword>
<dbReference type="Pfam" id="PF00905">
    <property type="entry name" value="Transpeptidase"/>
    <property type="match status" value="1"/>
</dbReference>
<evidence type="ECO:0000256" key="21">
    <source>
        <dbReference type="ARBA" id="ARBA00023268"/>
    </source>
</evidence>
<feature type="transmembrane region" description="Helical" evidence="26">
    <location>
        <begin position="20"/>
        <end position="44"/>
    </location>
</feature>
<dbReference type="InterPro" id="IPR001264">
    <property type="entry name" value="Glyco_trans_51"/>
</dbReference>
<comment type="similarity">
    <text evidence="4">In the N-terminal section; belongs to the glycosyltransferase 51 family.</text>
</comment>
<evidence type="ECO:0000256" key="20">
    <source>
        <dbReference type="ARBA" id="ARBA00023251"/>
    </source>
</evidence>
<dbReference type="EC" id="2.4.99.28" evidence="24"/>
<evidence type="ECO:0000313" key="30">
    <source>
        <dbReference type="EMBL" id="MBM6928541.1"/>
    </source>
</evidence>
<reference evidence="30 31" key="1">
    <citation type="journal article" date="2021" name="Sci. Rep.">
        <title>The distribution of antibiotic resistance genes in chicken gut microbiota commensals.</title>
        <authorList>
            <person name="Juricova H."/>
            <person name="Matiasovicova J."/>
            <person name="Kubasova T."/>
            <person name="Cejkova D."/>
            <person name="Rychlik I."/>
        </authorList>
    </citation>
    <scope>NUCLEOTIDE SEQUENCE [LARGE SCALE GENOMIC DNA]</scope>
    <source>
        <strain evidence="30 31">An562</strain>
    </source>
</reference>
<dbReference type="Gene3D" id="1.10.3810.10">
    <property type="entry name" value="Biosynthetic peptidoglycan transglycosylase-like"/>
    <property type="match status" value="1"/>
</dbReference>
<comment type="similarity">
    <text evidence="3">In the C-terminal section; belongs to the transpeptidase family.</text>
</comment>
<evidence type="ECO:0000256" key="17">
    <source>
        <dbReference type="ARBA" id="ARBA00022984"/>
    </source>
</evidence>
<dbReference type="InterPro" id="IPR012338">
    <property type="entry name" value="Beta-lactam/transpept-like"/>
</dbReference>
<evidence type="ECO:0000259" key="27">
    <source>
        <dbReference type="Pfam" id="PF00905"/>
    </source>
</evidence>
<evidence type="ECO:0000256" key="11">
    <source>
        <dbReference type="ARBA" id="ARBA00022676"/>
    </source>
</evidence>
<keyword evidence="19 26" id="KW-0472">Membrane</keyword>